<gene>
    <name evidence="6" type="primary">aztA</name>
    <name evidence="6" type="ORF">ACFYTF_04415</name>
</gene>
<dbReference type="InterPro" id="IPR050153">
    <property type="entry name" value="Metal_Ion_Import_ABC"/>
</dbReference>
<reference evidence="6 7" key="1">
    <citation type="submission" date="2024-10" db="EMBL/GenBank/DDBJ databases">
        <title>The Natural Products Discovery Center: Release of the First 8490 Sequenced Strains for Exploring Actinobacteria Biosynthetic Diversity.</title>
        <authorList>
            <person name="Kalkreuter E."/>
            <person name="Kautsar S.A."/>
            <person name="Yang D."/>
            <person name="Bader C.D."/>
            <person name="Teijaro C.N."/>
            <person name="Fluegel L."/>
            <person name="Davis C.M."/>
            <person name="Simpson J.R."/>
            <person name="Lauterbach L."/>
            <person name="Steele A.D."/>
            <person name="Gui C."/>
            <person name="Meng S."/>
            <person name="Li G."/>
            <person name="Viehrig K."/>
            <person name="Ye F."/>
            <person name="Su P."/>
            <person name="Kiefer A.F."/>
            <person name="Nichols A."/>
            <person name="Cepeda A.J."/>
            <person name="Yan W."/>
            <person name="Fan B."/>
            <person name="Jiang Y."/>
            <person name="Adhikari A."/>
            <person name="Zheng C.-J."/>
            <person name="Schuster L."/>
            <person name="Cowan T.M."/>
            <person name="Smanski M.J."/>
            <person name="Chevrette M.G."/>
            <person name="De Carvalho L.P.S."/>
            <person name="Shen B."/>
        </authorList>
    </citation>
    <scope>NUCLEOTIDE SEQUENCE [LARGE SCALE GENOMIC DNA]</scope>
    <source>
        <strain evidence="6 7">NPDC004045</strain>
    </source>
</reference>
<dbReference type="NCBIfam" id="NF040873">
    <property type="entry name" value="AztA"/>
    <property type="match status" value="1"/>
</dbReference>
<dbReference type="Pfam" id="PF00005">
    <property type="entry name" value="ABC_tran"/>
    <property type="match status" value="1"/>
</dbReference>
<name>A0ABW6PI86_9NOCA</name>
<evidence type="ECO:0000256" key="2">
    <source>
        <dbReference type="ARBA" id="ARBA00022448"/>
    </source>
</evidence>
<accession>A0ABW6PI86</accession>
<feature type="domain" description="ABC transporter" evidence="5">
    <location>
        <begin position="9"/>
        <end position="224"/>
    </location>
</feature>
<evidence type="ECO:0000256" key="1">
    <source>
        <dbReference type="ARBA" id="ARBA00005417"/>
    </source>
</evidence>
<dbReference type="InterPro" id="IPR003593">
    <property type="entry name" value="AAA+_ATPase"/>
</dbReference>
<evidence type="ECO:0000313" key="7">
    <source>
        <dbReference type="Proteomes" id="UP001601444"/>
    </source>
</evidence>
<evidence type="ECO:0000313" key="6">
    <source>
        <dbReference type="EMBL" id="MFF0542060.1"/>
    </source>
</evidence>
<evidence type="ECO:0000256" key="3">
    <source>
        <dbReference type="ARBA" id="ARBA00022741"/>
    </source>
</evidence>
<keyword evidence="4 6" id="KW-0067">ATP-binding</keyword>
<protein>
    <submittedName>
        <fullName evidence="6">Zinc ABC transporter ATP-binding protein AztA</fullName>
    </submittedName>
</protein>
<dbReference type="InterPro" id="IPR027417">
    <property type="entry name" value="P-loop_NTPase"/>
</dbReference>
<dbReference type="Gene3D" id="3.40.50.300">
    <property type="entry name" value="P-loop containing nucleotide triphosphate hydrolases"/>
    <property type="match status" value="1"/>
</dbReference>
<dbReference type="InterPro" id="IPR047748">
    <property type="entry name" value="AztA-like"/>
</dbReference>
<dbReference type="GO" id="GO:0005524">
    <property type="term" value="F:ATP binding"/>
    <property type="evidence" value="ECO:0007669"/>
    <property type="project" value="UniProtKB-KW"/>
</dbReference>
<evidence type="ECO:0000259" key="5">
    <source>
        <dbReference type="PROSITE" id="PS50893"/>
    </source>
</evidence>
<keyword evidence="3" id="KW-0547">Nucleotide-binding</keyword>
<keyword evidence="2" id="KW-0813">Transport</keyword>
<organism evidence="6 7">
    <name type="scientific">Nocardia thailandica</name>
    <dbReference type="NCBI Taxonomy" id="257275"/>
    <lineage>
        <taxon>Bacteria</taxon>
        <taxon>Bacillati</taxon>
        <taxon>Actinomycetota</taxon>
        <taxon>Actinomycetes</taxon>
        <taxon>Mycobacteriales</taxon>
        <taxon>Nocardiaceae</taxon>
        <taxon>Nocardia</taxon>
    </lineage>
</organism>
<proteinExistence type="inferred from homology"/>
<dbReference type="PANTHER" id="PTHR42734">
    <property type="entry name" value="METAL TRANSPORT SYSTEM ATP-BINDING PROTEIN TM_0124-RELATED"/>
    <property type="match status" value="1"/>
</dbReference>
<evidence type="ECO:0000256" key="4">
    <source>
        <dbReference type="ARBA" id="ARBA00022840"/>
    </source>
</evidence>
<comment type="similarity">
    <text evidence="1">Belongs to the ABC transporter superfamily.</text>
</comment>
<sequence length="224" mass="23749">MEHTDDAAIRIENLSAGYPGRRVLHGVSATIPRGTATAITGPNGSGKSTLLHVLAGTLTPRAGRVHSTVPGRPALVLQHTEIPATLPLTVGETVAMGRWAHRGAWKRLTRADRAVVDDCLGRLRLGDLRTRRLDTLSGGQRQRTLLAQALAQRADLVLLDEPAAGLDTAAQHDIAAVVAELTGGGVTVVQVTHDRAQARRAGHCLVLRGGRLIAQGRPERMGED</sequence>
<dbReference type="PANTHER" id="PTHR42734:SF5">
    <property type="entry name" value="IRON TRANSPORT SYSTEM ATP-BINDING PROTEIN HI_0361-RELATED"/>
    <property type="match status" value="1"/>
</dbReference>
<comment type="caution">
    <text evidence="6">The sequence shown here is derived from an EMBL/GenBank/DDBJ whole genome shotgun (WGS) entry which is preliminary data.</text>
</comment>
<dbReference type="Proteomes" id="UP001601444">
    <property type="component" value="Unassembled WGS sequence"/>
</dbReference>
<dbReference type="EMBL" id="JBIAMX010000002">
    <property type="protein sequence ID" value="MFF0542060.1"/>
    <property type="molecule type" value="Genomic_DNA"/>
</dbReference>
<dbReference type="SMART" id="SM00382">
    <property type="entry name" value="AAA"/>
    <property type="match status" value="1"/>
</dbReference>
<dbReference type="SUPFAM" id="SSF52540">
    <property type="entry name" value="P-loop containing nucleoside triphosphate hydrolases"/>
    <property type="match status" value="1"/>
</dbReference>
<dbReference type="PROSITE" id="PS50893">
    <property type="entry name" value="ABC_TRANSPORTER_2"/>
    <property type="match status" value="1"/>
</dbReference>
<keyword evidence="7" id="KW-1185">Reference proteome</keyword>
<dbReference type="RefSeq" id="WP_387699077.1">
    <property type="nucleotide sequence ID" value="NZ_JBIAMX010000002.1"/>
</dbReference>
<dbReference type="InterPro" id="IPR003439">
    <property type="entry name" value="ABC_transporter-like_ATP-bd"/>
</dbReference>